<evidence type="ECO:0000256" key="7">
    <source>
        <dbReference type="ARBA" id="ARBA00047599"/>
    </source>
</evidence>
<dbReference type="OrthoDB" id="9781621at2"/>
<evidence type="ECO:0000256" key="1">
    <source>
        <dbReference type="ARBA" id="ARBA00005272"/>
    </source>
</evidence>
<evidence type="ECO:0000313" key="10">
    <source>
        <dbReference type="EMBL" id="AGS34809.1"/>
    </source>
</evidence>
<dbReference type="InterPro" id="IPR036188">
    <property type="entry name" value="FAD/NAD-bd_sf"/>
</dbReference>
<dbReference type="Proteomes" id="UP000015388">
    <property type="component" value="Chromosome"/>
</dbReference>
<evidence type="ECO:0000313" key="11">
    <source>
        <dbReference type="Proteomes" id="UP000015388"/>
    </source>
</evidence>
<evidence type="ECO:0000256" key="5">
    <source>
        <dbReference type="ARBA" id="ARBA00023002"/>
    </source>
</evidence>
<dbReference type="AlphaFoldDB" id="S5SUE3"/>
<dbReference type="Gene3D" id="3.50.50.100">
    <property type="match status" value="1"/>
</dbReference>
<dbReference type="EMBL" id="CP003924">
    <property type="protein sequence ID" value="AGS34809.1"/>
    <property type="molecule type" value="Genomic_DNA"/>
</dbReference>
<feature type="transmembrane region" description="Helical" evidence="8">
    <location>
        <begin position="388"/>
        <end position="405"/>
    </location>
</feature>
<sequence length="449" mass="49021">MTSKNFRAESNRKHVVIVGGGFAGVYAAKRLADADVDITLIDRNNYFLFQPLLYQVATGLLEPSEVAPTLRQLFRKQNNVRVIKGEVTDIDTTAKTVTSELDDVSTSFDYDYLVVGAGSTQGYFGNDHFAEFAPGMKSIDVALEIRSSLMHAFEMAELTEDPAERERLMTFVIVGAGPTGVELAGQFAELSHRSSKDQFTTLNPRDAKIILLDGAPQVLPPFGKRLGRKVQRALEAEGVDVRLNAMVTDVDANSVTYKTKKGEDVTIETDFKIWSAGVAGSPLGAMVADQLGAEVDRAGRVVVNPDLTVGDDKTVFVTGDMMGNGTPGLAQGGIQSGEYAAERIIDAVEAEANDEEVQEPEQFAYFDKGSMAIVKRFYAVIKMNNVEFTGFLGWLGWLIIHVGFLQGTRAKIVSMVNWAVNAISRNRFALNTTEQQRKGRAALELLDEA</sequence>
<evidence type="ECO:0000256" key="3">
    <source>
        <dbReference type="ARBA" id="ARBA00022630"/>
    </source>
</evidence>
<keyword evidence="8" id="KW-0472">Membrane</keyword>
<dbReference type="PRINTS" id="PR00411">
    <property type="entry name" value="PNDRDTASEI"/>
</dbReference>
<keyword evidence="8" id="KW-0812">Transmembrane</keyword>
<dbReference type="PATRIC" id="fig|1224163.3.peg.1343"/>
<dbReference type="InterPro" id="IPR045024">
    <property type="entry name" value="NDH-2"/>
</dbReference>
<proteinExistence type="inferred from homology"/>
<evidence type="ECO:0000259" key="9">
    <source>
        <dbReference type="Pfam" id="PF07992"/>
    </source>
</evidence>
<dbReference type="GO" id="GO:0050136">
    <property type="term" value="F:NADH dehydrogenase (quinone) (non-electrogenic) activity"/>
    <property type="evidence" value="ECO:0007669"/>
    <property type="project" value="UniProtKB-EC"/>
</dbReference>
<dbReference type="Pfam" id="PF07992">
    <property type="entry name" value="Pyr_redox_2"/>
    <property type="match status" value="1"/>
</dbReference>
<keyword evidence="4" id="KW-0274">FAD</keyword>
<dbReference type="SUPFAM" id="SSF51905">
    <property type="entry name" value="FAD/NAD(P)-binding domain"/>
    <property type="match status" value="1"/>
</dbReference>
<organism evidence="10 11">
    <name type="scientific">Corynebacterium maris DSM 45190</name>
    <dbReference type="NCBI Taxonomy" id="1224163"/>
    <lineage>
        <taxon>Bacteria</taxon>
        <taxon>Bacillati</taxon>
        <taxon>Actinomycetota</taxon>
        <taxon>Actinomycetes</taxon>
        <taxon>Mycobacteriales</taxon>
        <taxon>Corynebacteriaceae</taxon>
        <taxon>Corynebacterium</taxon>
    </lineage>
</organism>
<comment type="catalytic activity">
    <reaction evidence="7">
        <text>a quinone + NADH + H(+) = a quinol + NAD(+)</text>
        <dbReference type="Rhea" id="RHEA:46160"/>
        <dbReference type="ChEBI" id="CHEBI:15378"/>
        <dbReference type="ChEBI" id="CHEBI:24646"/>
        <dbReference type="ChEBI" id="CHEBI:57540"/>
        <dbReference type="ChEBI" id="CHEBI:57945"/>
        <dbReference type="ChEBI" id="CHEBI:132124"/>
        <dbReference type="EC" id="1.6.5.9"/>
    </reaction>
</comment>
<comment type="similarity">
    <text evidence="1">Belongs to the NADH dehydrogenase family.</text>
</comment>
<dbReference type="PRINTS" id="PR00368">
    <property type="entry name" value="FADPNR"/>
</dbReference>
<evidence type="ECO:0000256" key="4">
    <source>
        <dbReference type="ARBA" id="ARBA00022827"/>
    </source>
</evidence>
<keyword evidence="3" id="KW-0285">Flavoprotein</keyword>
<keyword evidence="8" id="KW-1133">Transmembrane helix</keyword>
<gene>
    <name evidence="10" type="ORF">B841_06680</name>
</gene>
<dbReference type="RefSeq" id="WP_020934742.1">
    <property type="nucleotide sequence ID" value="NC_021915.1"/>
</dbReference>
<evidence type="ECO:0000256" key="2">
    <source>
        <dbReference type="ARBA" id="ARBA00012637"/>
    </source>
</evidence>
<dbReference type="PANTHER" id="PTHR43706:SF47">
    <property type="entry name" value="EXTERNAL NADH-UBIQUINONE OXIDOREDUCTASE 1, MITOCHONDRIAL-RELATED"/>
    <property type="match status" value="1"/>
</dbReference>
<keyword evidence="6" id="KW-0520">NAD</keyword>
<dbReference type="EC" id="1.6.5.9" evidence="2"/>
<keyword evidence="5" id="KW-0560">Oxidoreductase</keyword>
<dbReference type="PANTHER" id="PTHR43706">
    <property type="entry name" value="NADH DEHYDROGENASE"/>
    <property type="match status" value="1"/>
</dbReference>
<dbReference type="eggNOG" id="COG1252">
    <property type="taxonomic scope" value="Bacteria"/>
</dbReference>
<dbReference type="STRING" id="1224163.B841_06680"/>
<accession>S5SUE3</accession>
<keyword evidence="11" id="KW-1185">Reference proteome</keyword>
<feature type="domain" description="FAD/NAD(P)-binding" evidence="9">
    <location>
        <begin position="14"/>
        <end position="337"/>
    </location>
</feature>
<dbReference type="HOGENOM" id="CLU_021377_7_1_11"/>
<evidence type="ECO:0000256" key="6">
    <source>
        <dbReference type="ARBA" id="ARBA00023027"/>
    </source>
</evidence>
<dbReference type="KEGG" id="cmd:B841_06680"/>
<protein>
    <recommendedName>
        <fullName evidence="2">NADH:ubiquinone reductase (non-electrogenic)</fullName>
        <ecNumber evidence="2">1.6.5.9</ecNumber>
    </recommendedName>
</protein>
<reference evidence="10 11" key="1">
    <citation type="submission" date="2012-11" db="EMBL/GenBank/DDBJ databases">
        <title>The complete genome sequence of Corynebacterium maris Coryn-1 (=DSM 45190).</title>
        <authorList>
            <person name="Schaffert L."/>
            <person name="Albersmeier A."/>
            <person name="Kalinowski J."/>
            <person name="Ruckert C."/>
        </authorList>
    </citation>
    <scope>NUCLEOTIDE SEQUENCE [LARGE SCALE GENOMIC DNA]</scope>
    <source>
        <strain evidence="11">Coryn-1</strain>
    </source>
</reference>
<name>S5SUE3_9CORY</name>
<dbReference type="InterPro" id="IPR023753">
    <property type="entry name" value="FAD/NAD-binding_dom"/>
</dbReference>
<evidence type="ECO:0000256" key="8">
    <source>
        <dbReference type="SAM" id="Phobius"/>
    </source>
</evidence>